<reference evidence="5 6" key="1">
    <citation type="journal article" date="2016" name="Mol. Biol. Evol.">
        <title>Comparative Genomics of Early-Diverging Mushroom-Forming Fungi Provides Insights into the Origins of Lignocellulose Decay Capabilities.</title>
        <authorList>
            <person name="Nagy L.G."/>
            <person name="Riley R."/>
            <person name="Tritt A."/>
            <person name="Adam C."/>
            <person name="Daum C."/>
            <person name="Floudas D."/>
            <person name="Sun H."/>
            <person name="Yadav J.S."/>
            <person name="Pangilinan J."/>
            <person name="Larsson K.H."/>
            <person name="Matsuura K."/>
            <person name="Barry K."/>
            <person name="Labutti K."/>
            <person name="Kuo R."/>
            <person name="Ohm R.A."/>
            <person name="Bhattacharya S.S."/>
            <person name="Shirouzu T."/>
            <person name="Yoshinaga Y."/>
            <person name="Martin F.M."/>
            <person name="Grigoriev I.V."/>
            <person name="Hibbett D.S."/>
        </authorList>
    </citation>
    <scope>NUCLEOTIDE SEQUENCE [LARGE SCALE GENOMIC DNA]</scope>
    <source>
        <strain evidence="5 6">HHB12029</strain>
    </source>
</reference>
<dbReference type="Gene3D" id="3.20.20.300">
    <property type="entry name" value="Glycoside hydrolase, family 3, N-terminal domain"/>
    <property type="match status" value="2"/>
</dbReference>
<dbReference type="PANTHER" id="PTHR30480:SF16">
    <property type="entry name" value="GLYCOSIDE HYDROLASE FAMILY 3 DOMAIN PROTEIN"/>
    <property type="match status" value="1"/>
</dbReference>
<dbReference type="InterPro" id="IPR001764">
    <property type="entry name" value="Glyco_hydro_3_N"/>
</dbReference>
<accession>A0A165MTS0</accession>
<dbReference type="GO" id="GO:0005975">
    <property type="term" value="P:carbohydrate metabolic process"/>
    <property type="evidence" value="ECO:0007669"/>
    <property type="project" value="InterPro"/>
</dbReference>
<dbReference type="InterPro" id="IPR036881">
    <property type="entry name" value="Glyco_hydro_3_C_sf"/>
</dbReference>
<dbReference type="EMBL" id="KV425907">
    <property type="protein sequence ID" value="KZV99742.1"/>
    <property type="molecule type" value="Genomic_DNA"/>
</dbReference>
<evidence type="ECO:0000256" key="3">
    <source>
        <dbReference type="ARBA" id="ARBA00023295"/>
    </source>
</evidence>
<organism evidence="5 6">
    <name type="scientific">Exidia glandulosa HHB12029</name>
    <dbReference type="NCBI Taxonomy" id="1314781"/>
    <lineage>
        <taxon>Eukaryota</taxon>
        <taxon>Fungi</taxon>
        <taxon>Dikarya</taxon>
        <taxon>Basidiomycota</taxon>
        <taxon>Agaricomycotina</taxon>
        <taxon>Agaricomycetes</taxon>
        <taxon>Auriculariales</taxon>
        <taxon>Exidiaceae</taxon>
        <taxon>Exidia</taxon>
    </lineage>
</organism>
<dbReference type="GO" id="GO:0009254">
    <property type="term" value="P:peptidoglycan turnover"/>
    <property type="evidence" value="ECO:0007669"/>
    <property type="project" value="TreeGrafter"/>
</dbReference>
<dbReference type="Gene3D" id="3.40.50.1700">
    <property type="entry name" value="Glycoside hydrolase family 3 C-terminal domain"/>
    <property type="match status" value="1"/>
</dbReference>
<evidence type="ECO:0000313" key="6">
    <source>
        <dbReference type="Proteomes" id="UP000077266"/>
    </source>
</evidence>
<dbReference type="SUPFAM" id="SSF51445">
    <property type="entry name" value="(Trans)glycosidases"/>
    <property type="match status" value="1"/>
</dbReference>
<gene>
    <name evidence="5" type="ORF">EXIGLDRAFT_724295</name>
</gene>
<proteinExistence type="inferred from homology"/>
<evidence type="ECO:0000313" key="5">
    <source>
        <dbReference type="EMBL" id="KZV99742.1"/>
    </source>
</evidence>
<dbReference type="OrthoDB" id="4215304at2759"/>
<feature type="domain" description="Glycoside hydrolase family 3 N-terminal" evidence="4">
    <location>
        <begin position="31"/>
        <end position="144"/>
    </location>
</feature>
<evidence type="ECO:0000259" key="4">
    <source>
        <dbReference type="Pfam" id="PF00933"/>
    </source>
</evidence>
<dbReference type="InterPro" id="IPR036962">
    <property type="entry name" value="Glyco_hydro_3_N_sf"/>
</dbReference>
<keyword evidence="6" id="KW-1185">Reference proteome</keyword>
<dbReference type="Pfam" id="PF00933">
    <property type="entry name" value="Glyco_hydro_3"/>
    <property type="match status" value="2"/>
</dbReference>
<name>A0A165MTS0_EXIGL</name>
<dbReference type="GO" id="GO:0004553">
    <property type="term" value="F:hydrolase activity, hydrolyzing O-glycosyl compounds"/>
    <property type="evidence" value="ECO:0007669"/>
    <property type="project" value="InterPro"/>
</dbReference>
<dbReference type="PANTHER" id="PTHR30480">
    <property type="entry name" value="BETA-HEXOSAMINIDASE-RELATED"/>
    <property type="match status" value="1"/>
</dbReference>
<keyword evidence="2 5" id="KW-0378">Hydrolase</keyword>
<dbReference type="Proteomes" id="UP000077266">
    <property type="component" value="Unassembled WGS sequence"/>
</dbReference>
<dbReference type="InParanoid" id="A0A165MTS0"/>
<feature type="domain" description="Glycoside hydrolase family 3 N-terminal" evidence="4">
    <location>
        <begin position="153"/>
        <end position="310"/>
    </location>
</feature>
<dbReference type="InterPro" id="IPR050226">
    <property type="entry name" value="NagZ_Beta-hexosaminidase"/>
</dbReference>
<comment type="similarity">
    <text evidence="1">Belongs to the glycosyl hydrolase 3 family.</text>
</comment>
<dbReference type="AlphaFoldDB" id="A0A165MTS0"/>
<protein>
    <submittedName>
        <fullName evidence="5">Glycoside hydrolase</fullName>
    </submittedName>
</protein>
<evidence type="ECO:0000256" key="1">
    <source>
        <dbReference type="ARBA" id="ARBA00005336"/>
    </source>
</evidence>
<dbReference type="InterPro" id="IPR017853">
    <property type="entry name" value="GH"/>
</dbReference>
<keyword evidence="3" id="KW-0326">Glycosidase</keyword>
<sequence length="535" mass="57071">MVNTADLSDATRREVGQHFVVGFPEPTVSEHITTLIRDYYERFEHIKSLVSKLQQLAKDAGHERPLMVGIDQENGLVSAFNPVNGQRGTQFPGAMALAATGSLELAQKTSAASGRELHGAGINWAYSPVCDVNSDPLNPVIGRRQRVVILIRRSVKHFPGHGDTHVDSHLALPVIRKTKAQLHETELPPFIQLMKAGVLPTIMTGHMALPLVTESDVPCSLSRVITTEILRDELGFDGVVVTDCLEMDAVSAIYGCADGSVRALEAGADIVMICHRLDRQVAGIEAAYSALKSGRLSPDELSRSGQRIAALKDKFAGSWDAVLDPPSTSPSFADIKDSNLKLSKEAYDMTVALHADLSGVLPLSSAGIQDIVLITPEMARINPAVDAPPEEESTLRTADGAVRNTAGPSYIALANALGPALATHIVYNPRSPLSKDAIIHIASAAAVIFATRNASGDAGAWQIERLREVVALESGAKLLVISTCTPYDLVDAARVAPGAALLATFEFTKEALEAAVRVAFGEMKATGQIPVRLTK</sequence>
<dbReference type="STRING" id="1314781.A0A165MTS0"/>
<evidence type="ECO:0000256" key="2">
    <source>
        <dbReference type="ARBA" id="ARBA00022801"/>
    </source>
</evidence>